<evidence type="ECO:0000256" key="1">
    <source>
        <dbReference type="SAM" id="MobiDB-lite"/>
    </source>
</evidence>
<reference evidence="6 8" key="1">
    <citation type="submission" date="2019-08" db="EMBL/GenBank/DDBJ databases">
        <title>Deep-cultivation of Planctomycetes and their phenomic and genomic characterization uncovers novel biology.</title>
        <authorList>
            <person name="Wiegand S."/>
            <person name="Jogler M."/>
            <person name="Boedeker C."/>
            <person name="Pinto D."/>
            <person name="Vollmers J."/>
            <person name="Rivas-Marin E."/>
            <person name="Kohn T."/>
            <person name="Peeters S.H."/>
            <person name="Heuer A."/>
            <person name="Rast P."/>
            <person name="Oberbeckmann S."/>
            <person name="Bunk B."/>
            <person name="Jeske O."/>
            <person name="Meyerdierks A."/>
            <person name="Storesund J.E."/>
            <person name="Kallscheuer N."/>
            <person name="Luecker S."/>
            <person name="Lage O.M."/>
            <person name="Pohl T."/>
            <person name="Merkel B.J."/>
            <person name="Hornburger P."/>
            <person name="Mueller R.-W."/>
            <person name="Bruemmer F."/>
            <person name="Labrenz M."/>
            <person name="Spormann A.M."/>
            <person name="Op den Camp H."/>
            <person name="Overmann J."/>
            <person name="Amann R."/>
            <person name="Jetten M.S.M."/>
            <person name="Mascher T."/>
            <person name="Medema M.H."/>
            <person name="Devos D.P."/>
            <person name="Kaster A.-K."/>
            <person name="Ovreas L."/>
            <person name="Rohde M."/>
            <person name="Galperin M.Y."/>
            <person name="Jogler C."/>
        </authorList>
    </citation>
    <scope>NUCLEOTIDE SEQUENCE [LARGE SCALE GENOMIC DNA]</scope>
    <source>
        <strain evidence="6 8">OJF2</strain>
    </source>
</reference>
<dbReference type="KEGG" id="agv:OJF2_49700"/>
<evidence type="ECO:0000313" key="5">
    <source>
        <dbReference type="EMBL" id="QEH36406.1"/>
    </source>
</evidence>
<feature type="region of interest" description="Disordered" evidence="1">
    <location>
        <begin position="387"/>
        <end position="407"/>
    </location>
</feature>
<dbReference type="EMBL" id="CP042997">
    <property type="protein sequence ID" value="QEH31583.1"/>
    <property type="molecule type" value="Genomic_DNA"/>
</dbReference>
<dbReference type="RefSeq" id="WP_148590173.1">
    <property type="nucleotide sequence ID" value="NZ_CP042997.1"/>
</dbReference>
<protein>
    <submittedName>
        <fullName evidence="6">Uncharacterized protein</fullName>
    </submittedName>
</protein>
<dbReference type="AlphaFoldDB" id="A0A5B9WBS2"/>
<keyword evidence="8" id="KW-1185">Reference proteome</keyword>
<dbReference type="OrthoDB" id="248316at2"/>
<gene>
    <name evidence="2" type="ORF">OJF2_00480</name>
    <name evidence="3" type="ORF">OJF2_19860</name>
    <name evidence="4" type="ORF">OJF2_29530</name>
    <name evidence="5" type="ORF">OJF2_49700</name>
    <name evidence="6" type="ORF">OJF2_66520</name>
    <name evidence="7" type="ORF">OJF2_67030</name>
</gene>
<evidence type="ECO:0000313" key="2">
    <source>
        <dbReference type="EMBL" id="QEH31583.1"/>
    </source>
</evidence>
<dbReference type="Proteomes" id="UP000324233">
    <property type="component" value="Chromosome"/>
</dbReference>
<dbReference type="KEGG" id="agv:OJF2_66520"/>
<feature type="compositionally biased region" description="Basic residues" evidence="1">
    <location>
        <begin position="393"/>
        <end position="407"/>
    </location>
</feature>
<organism evidence="6 8">
    <name type="scientific">Aquisphaera giovannonii</name>
    <dbReference type="NCBI Taxonomy" id="406548"/>
    <lineage>
        <taxon>Bacteria</taxon>
        <taxon>Pseudomonadati</taxon>
        <taxon>Planctomycetota</taxon>
        <taxon>Planctomycetia</taxon>
        <taxon>Isosphaerales</taxon>
        <taxon>Isosphaeraceae</taxon>
        <taxon>Aquisphaera</taxon>
    </lineage>
</organism>
<evidence type="ECO:0000313" key="7">
    <source>
        <dbReference type="EMBL" id="QEH38105.1"/>
    </source>
</evidence>
<dbReference type="KEGG" id="agv:OJF2_67030"/>
<feature type="region of interest" description="Disordered" evidence="1">
    <location>
        <begin position="147"/>
        <end position="173"/>
    </location>
</feature>
<sequence>MTPTLVRRLTYAGAEARSFKRAAIVMKQVAGQPVSAKTIERVVRDVGLELARRRDADPRTDDSLARRPEGPPALAVVECDGGRIRTREPGHGPGVHRTSEGWRETKNACLIRARPTTSEEDPEPEPPACFADPEHVAKIAETEALSVASMASPPESPSRAGEPPEGMEMVPPADWRPKRSVRTVLSSMADSKEFGKQMAREAKRRRFPEASAKAFLGDGLAWNWSIRKRHFGEFTPILDFIHVLSYLFLVAKAVHEGPEDAWDRYLAWMRGAWRGEVGQVIEELQAWRAKLGEPPATAPDQDPRKVLAVTITYLSNNEGRMRYPEYRRSGLPVTTAWMESLVKEVNYRVKGTEMFWNDPEGAEAILQVRAAALSDDERLEAHLETRPGCPFTRRPRAPRLTRKKIRS</sequence>
<dbReference type="EMBL" id="CP042997">
    <property type="protein sequence ID" value="QEH38056.1"/>
    <property type="molecule type" value="Genomic_DNA"/>
</dbReference>
<name>A0A5B9WBS2_9BACT</name>
<dbReference type="KEGG" id="agv:OJF2_19860"/>
<evidence type="ECO:0000313" key="4">
    <source>
        <dbReference type="EMBL" id="QEH34414.1"/>
    </source>
</evidence>
<accession>A0A5B9WBS2</accession>
<dbReference type="EMBL" id="CP042997">
    <property type="protein sequence ID" value="QEH33484.1"/>
    <property type="molecule type" value="Genomic_DNA"/>
</dbReference>
<evidence type="ECO:0000313" key="8">
    <source>
        <dbReference type="Proteomes" id="UP000324233"/>
    </source>
</evidence>
<dbReference type="EMBL" id="CP042997">
    <property type="protein sequence ID" value="QEH38105.1"/>
    <property type="molecule type" value="Genomic_DNA"/>
</dbReference>
<dbReference type="KEGG" id="agv:OJF2_00480"/>
<dbReference type="KEGG" id="agv:OJF2_29530"/>
<proteinExistence type="predicted"/>
<evidence type="ECO:0000313" key="6">
    <source>
        <dbReference type="EMBL" id="QEH38056.1"/>
    </source>
</evidence>
<dbReference type="EMBL" id="CP042997">
    <property type="protein sequence ID" value="QEH34414.1"/>
    <property type="molecule type" value="Genomic_DNA"/>
</dbReference>
<feature type="compositionally biased region" description="Low complexity" evidence="1">
    <location>
        <begin position="161"/>
        <end position="172"/>
    </location>
</feature>
<evidence type="ECO:0000313" key="3">
    <source>
        <dbReference type="EMBL" id="QEH33484.1"/>
    </source>
</evidence>
<dbReference type="EMBL" id="CP042997">
    <property type="protein sequence ID" value="QEH36406.1"/>
    <property type="molecule type" value="Genomic_DNA"/>
</dbReference>